<dbReference type="PANTHER" id="PTHR21137:SF44">
    <property type="entry name" value="ODORANT RECEPTOR 13A-RELATED"/>
    <property type="match status" value="1"/>
</dbReference>
<evidence type="ECO:0000256" key="1">
    <source>
        <dbReference type="ARBA" id="ARBA00004141"/>
    </source>
</evidence>
<comment type="subcellular location">
    <subcellularLocation>
        <location evidence="1">Membrane</location>
        <topology evidence="1">Multi-pass membrane protein</topology>
    </subcellularLocation>
</comment>
<keyword evidence="5 9" id="KW-1133">Transmembrane helix</keyword>
<evidence type="ECO:0000313" key="10">
    <source>
        <dbReference type="EMBL" id="ANZ03149.1"/>
    </source>
</evidence>
<keyword evidence="7 10" id="KW-0675">Receptor</keyword>
<keyword evidence="2" id="KW-0716">Sensory transduction</keyword>
<accession>A0A1B2G2N8</accession>
<keyword evidence="8" id="KW-0807">Transducer</keyword>
<feature type="non-terminal residue" evidence="10">
    <location>
        <position position="233"/>
    </location>
</feature>
<sequence>MWPFKRTTRATVRAIEPNVCKVSDYDETYTYVKKVFVCIGLRLMRKDEPFVKLFWNVVYWIEFFNMFIPIMLDFILLRNILQSGFDDITLVFQMLPCVGYMILAMLKTYKIVYQRPVFENLVDELRSMWPQGEVSEEEYDIVTRSLNEINFFVKAYYYCNYALVLSISIPPYMDVVKRCFGWDIPRVLPYNYWTPFDSSQPGWFEFTLFMQSWETMITVWCMLVGDILFCVFL</sequence>
<name>A0A1B2G2N8_CNAME</name>
<dbReference type="PANTHER" id="PTHR21137">
    <property type="entry name" value="ODORANT RECEPTOR"/>
    <property type="match status" value="1"/>
</dbReference>
<evidence type="ECO:0000256" key="8">
    <source>
        <dbReference type="ARBA" id="ARBA00023224"/>
    </source>
</evidence>
<evidence type="ECO:0000256" key="5">
    <source>
        <dbReference type="ARBA" id="ARBA00022989"/>
    </source>
</evidence>
<keyword evidence="6 9" id="KW-0472">Membrane</keyword>
<feature type="transmembrane region" description="Helical" evidence="9">
    <location>
        <begin position="53"/>
        <end position="76"/>
    </location>
</feature>
<dbReference type="GO" id="GO:0007165">
    <property type="term" value="P:signal transduction"/>
    <property type="evidence" value="ECO:0007669"/>
    <property type="project" value="UniProtKB-KW"/>
</dbReference>
<evidence type="ECO:0000256" key="6">
    <source>
        <dbReference type="ARBA" id="ARBA00023136"/>
    </source>
</evidence>
<evidence type="ECO:0000256" key="4">
    <source>
        <dbReference type="ARBA" id="ARBA00022725"/>
    </source>
</evidence>
<keyword evidence="3 9" id="KW-0812">Transmembrane</keyword>
<feature type="transmembrane region" description="Helical" evidence="9">
    <location>
        <begin position="213"/>
        <end position="232"/>
    </location>
</feature>
<dbReference type="GO" id="GO:0004984">
    <property type="term" value="F:olfactory receptor activity"/>
    <property type="evidence" value="ECO:0007669"/>
    <property type="project" value="InterPro"/>
</dbReference>
<evidence type="ECO:0000256" key="9">
    <source>
        <dbReference type="SAM" id="Phobius"/>
    </source>
</evidence>
<dbReference type="AlphaFoldDB" id="A0A1B2G2N8"/>
<keyword evidence="4" id="KW-0552">Olfaction</keyword>
<dbReference type="GO" id="GO:0005886">
    <property type="term" value="C:plasma membrane"/>
    <property type="evidence" value="ECO:0007669"/>
    <property type="project" value="TreeGrafter"/>
</dbReference>
<dbReference type="Pfam" id="PF02949">
    <property type="entry name" value="7tm_6"/>
    <property type="match status" value="1"/>
</dbReference>
<evidence type="ECO:0000256" key="7">
    <source>
        <dbReference type="ARBA" id="ARBA00023170"/>
    </source>
</evidence>
<feature type="transmembrane region" description="Helical" evidence="9">
    <location>
        <begin position="155"/>
        <end position="173"/>
    </location>
</feature>
<proteinExistence type="evidence at transcript level"/>
<dbReference type="EMBL" id="KU598903">
    <property type="protein sequence ID" value="ANZ03149.1"/>
    <property type="molecule type" value="mRNA"/>
</dbReference>
<feature type="transmembrane region" description="Helical" evidence="9">
    <location>
        <begin position="88"/>
        <end position="106"/>
    </location>
</feature>
<evidence type="ECO:0000256" key="2">
    <source>
        <dbReference type="ARBA" id="ARBA00022606"/>
    </source>
</evidence>
<dbReference type="GO" id="GO:0005549">
    <property type="term" value="F:odorant binding"/>
    <property type="evidence" value="ECO:0007669"/>
    <property type="project" value="InterPro"/>
</dbReference>
<protein>
    <submittedName>
        <fullName evidence="10">Olfactory receptor 36</fullName>
    </submittedName>
</protein>
<organism evidence="10">
    <name type="scientific">Cnaphalocrocis medinalis</name>
    <name type="common">Rice leaffolder moth</name>
    <dbReference type="NCBI Taxonomy" id="437488"/>
    <lineage>
        <taxon>Eukaryota</taxon>
        <taxon>Metazoa</taxon>
        <taxon>Ecdysozoa</taxon>
        <taxon>Arthropoda</taxon>
        <taxon>Hexapoda</taxon>
        <taxon>Insecta</taxon>
        <taxon>Pterygota</taxon>
        <taxon>Neoptera</taxon>
        <taxon>Endopterygota</taxon>
        <taxon>Lepidoptera</taxon>
        <taxon>Glossata</taxon>
        <taxon>Ditrysia</taxon>
        <taxon>Pyraloidea</taxon>
        <taxon>Crambidae</taxon>
        <taxon>Pyraustinae</taxon>
        <taxon>Cnaphalocrocis</taxon>
    </lineage>
</organism>
<reference evidence="10" key="1">
    <citation type="submission" date="2016-01" db="EMBL/GenBank/DDBJ databases">
        <title>Olfactory receptor genes identified from the antennae of Cnaphalocrocis medinalis.</title>
        <authorList>
            <person name="Liu S."/>
        </authorList>
    </citation>
    <scope>NUCLEOTIDE SEQUENCE</scope>
    <source>
        <strain evidence="10">HF</strain>
    </source>
</reference>
<evidence type="ECO:0000256" key="3">
    <source>
        <dbReference type="ARBA" id="ARBA00022692"/>
    </source>
</evidence>
<dbReference type="InterPro" id="IPR004117">
    <property type="entry name" value="7tm6_olfct_rcpt"/>
</dbReference>